<keyword evidence="3" id="KW-0238">DNA-binding</keyword>
<dbReference type="InterPro" id="IPR000847">
    <property type="entry name" value="LysR_HTH_N"/>
</dbReference>
<feature type="domain" description="HTH lysR-type" evidence="5">
    <location>
        <begin position="1"/>
        <end position="58"/>
    </location>
</feature>
<proteinExistence type="inferred from homology"/>
<dbReference type="EMBL" id="CM001376">
    <property type="protein sequence ID" value="EHM13703.1"/>
    <property type="molecule type" value="Genomic_DNA"/>
</dbReference>
<keyword evidence="7" id="KW-1185">Reference proteome</keyword>
<dbReference type="Pfam" id="PF03466">
    <property type="entry name" value="LysR_substrate"/>
    <property type="match status" value="1"/>
</dbReference>
<dbReference type="OrthoDB" id="119203at2"/>
<evidence type="ECO:0000313" key="6">
    <source>
        <dbReference type="EMBL" id="EHM13703.1"/>
    </source>
</evidence>
<dbReference type="PANTHER" id="PTHR30126:SF40">
    <property type="entry name" value="HTH-TYPE TRANSCRIPTIONAL REGULATOR GLTR"/>
    <property type="match status" value="1"/>
</dbReference>
<dbReference type="Proteomes" id="UP000003806">
    <property type="component" value="Chromosome"/>
</dbReference>
<evidence type="ECO:0000259" key="5">
    <source>
        <dbReference type="PROSITE" id="PS50931"/>
    </source>
</evidence>
<evidence type="ECO:0000256" key="2">
    <source>
        <dbReference type="ARBA" id="ARBA00023015"/>
    </source>
</evidence>
<dbReference type="FunFam" id="1.10.10.10:FF:000001">
    <property type="entry name" value="LysR family transcriptional regulator"/>
    <property type="match status" value="1"/>
</dbReference>
<keyword evidence="4" id="KW-0804">Transcription</keyword>
<protein>
    <submittedName>
        <fullName evidence="6">Transcriptional regulator</fullName>
    </submittedName>
</protein>
<dbReference type="SUPFAM" id="SSF46785">
    <property type="entry name" value="Winged helix' DNA-binding domain"/>
    <property type="match status" value="1"/>
</dbReference>
<dbReference type="AlphaFoldDB" id="H0UMK0"/>
<dbReference type="SUPFAM" id="SSF53850">
    <property type="entry name" value="Periplasmic binding protein-like II"/>
    <property type="match status" value="1"/>
</dbReference>
<dbReference type="Gene3D" id="1.10.10.10">
    <property type="entry name" value="Winged helix-like DNA-binding domain superfamily/Winged helix DNA-binding domain"/>
    <property type="match status" value="1"/>
</dbReference>
<dbReference type="PRINTS" id="PR00039">
    <property type="entry name" value="HTHLYSR"/>
</dbReference>
<dbReference type="HOGENOM" id="CLU_039613_6_4_0"/>
<gene>
    <name evidence="6" type="ORF">JonanDRAFT_1339</name>
</gene>
<reference evidence="6 7" key="1">
    <citation type="submission" date="2011-11" db="EMBL/GenBank/DDBJ databases">
        <title>The Noncontiguous Finished genome of Jonquetella anthropi DSM 22815.</title>
        <authorList>
            <consortium name="US DOE Joint Genome Institute (JGI-PGF)"/>
            <person name="Lucas S."/>
            <person name="Copeland A."/>
            <person name="Lapidus A."/>
            <person name="Glavina del Rio T."/>
            <person name="Dalin E."/>
            <person name="Tice H."/>
            <person name="Bruce D."/>
            <person name="Goodwin L."/>
            <person name="Pitluck S."/>
            <person name="Peters L."/>
            <person name="Mikhailova N."/>
            <person name="Held B."/>
            <person name="Kyrpides N."/>
            <person name="Mavromatis K."/>
            <person name="Ivanova N."/>
            <person name="Markowitz V."/>
            <person name="Cheng J.-F."/>
            <person name="Hugenholtz P."/>
            <person name="Woyke T."/>
            <person name="Wu D."/>
            <person name="Gronow S."/>
            <person name="Wellnitz S."/>
            <person name="Brambilla E."/>
            <person name="Klenk H.-P."/>
            <person name="Eisen J.A."/>
        </authorList>
    </citation>
    <scope>NUCLEOTIDE SEQUENCE [LARGE SCALE GENOMIC DNA]</scope>
    <source>
        <strain evidence="6 7">DSM 22815</strain>
    </source>
</reference>
<evidence type="ECO:0000256" key="3">
    <source>
        <dbReference type="ARBA" id="ARBA00023125"/>
    </source>
</evidence>
<organism evidence="6 7">
    <name type="scientific">Jonquetella anthropi DSM 22815</name>
    <dbReference type="NCBI Taxonomy" id="885272"/>
    <lineage>
        <taxon>Bacteria</taxon>
        <taxon>Thermotogati</taxon>
        <taxon>Synergistota</taxon>
        <taxon>Synergistia</taxon>
        <taxon>Synergistales</taxon>
        <taxon>Dethiosulfovibrionaceae</taxon>
        <taxon>Jonquetella</taxon>
    </lineage>
</organism>
<sequence>MDLKELETFIAITEKGSISAAAVTLGISQPAVSKRVARLEDEMGAELFVKGHRHSDLTAEGEIFYKTALRMLDMHKKTKLQIAELSQDLFGTVTISASSIPGDFILPGLLVEFAELHSGVSVHVNTTDSQTALKALSDKESDLAVIGVDRSLPGYTSVPFFEDELVLIVPKTHPLAGRSSVEMDDLTNLKLVGRGSGSGTRQVWERQYKNRLGAMKDIELQFGHAIGVVNAVANGGEAGVISRFAAETNPNVAIIPFKPSLHRSFHLVYGMASTKAVDVLISFLLNRTGR</sequence>
<dbReference type="GO" id="GO:0003700">
    <property type="term" value="F:DNA-binding transcription factor activity"/>
    <property type="evidence" value="ECO:0007669"/>
    <property type="project" value="InterPro"/>
</dbReference>
<keyword evidence="2" id="KW-0805">Transcription regulation</keyword>
<evidence type="ECO:0000256" key="4">
    <source>
        <dbReference type="ARBA" id="ARBA00023163"/>
    </source>
</evidence>
<dbReference type="PANTHER" id="PTHR30126">
    <property type="entry name" value="HTH-TYPE TRANSCRIPTIONAL REGULATOR"/>
    <property type="match status" value="1"/>
</dbReference>
<dbReference type="eggNOG" id="COG0583">
    <property type="taxonomic scope" value="Bacteria"/>
</dbReference>
<comment type="similarity">
    <text evidence="1">Belongs to the LysR transcriptional regulatory family.</text>
</comment>
<dbReference type="InterPro" id="IPR036390">
    <property type="entry name" value="WH_DNA-bd_sf"/>
</dbReference>
<evidence type="ECO:0000256" key="1">
    <source>
        <dbReference type="ARBA" id="ARBA00009437"/>
    </source>
</evidence>
<accession>H0UMK0</accession>
<dbReference type="InterPro" id="IPR005119">
    <property type="entry name" value="LysR_subst-bd"/>
</dbReference>
<name>H0UMK0_9BACT</name>
<dbReference type="GO" id="GO:0000976">
    <property type="term" value="F:transcription cis-regulatory region binding"/>
    <property type="evidence" value="ECO:0007669"/>
    <property type="project" value="TreeGrafter"/>
</dbReference>
<dbReference type="Pfam" id="PF00126">
    <property type="entry name" value="HTH_1"/>
    <property type="match status" value="1"/>
</dbReference>
<dbReference type="PROSITE" id="PS50931">
    <property type="entry name" value="HTH_LYSR"/>
    <property type="match status" value="1"/>
</dbReference>
<dbReference type="Gene3D" id="3.40.190.10">
    <property type="entry name" value="Periplasmic binding protein-like II"/>
    <property type="match status" value="2"/>
</dbReference>
<dbReference type="InterPro" id="IPR036388">
    <property type="entry name" value="WH-like_DNA-bd_sf"/>
</dbReference>
<dbReference type="STRING" id="885272.JonanDRAFT_1339"/>
<evidence type="ECO:0000313" key="7">
    <source>
        <dbReference type="Proteomes" id="UP000003806"/>
    </source>
</evidence>